<dbReference type="InterPro" id="IPR004606">
    <property type="entry name" value="Mop_domain"/>
</dbReference>
<reference evidence="12" key="1">
    <citation type="journal article" date="2014" name="Int. J. Syst. Evol. Microbiol.">
        <title>Complete genome sequence of Corynebacterium casei LMG S-19264T (=DSM 44701T), isolated from a smear-ripened cheese.</title>
        <authorList>
            <consortium name="US DOE Joint Genome Institute (JGI-PGF)"/>
            <person name="Walter F."/>
            <person name="Albersmeier A."/>
            <person name="Kalinowski J."/>
            <person name="Ruckert C."/>
        </authorList>
    </citation>
    <scope>NUCLEOTIDE SEQUENCE</scope>
    <source>
        <strain evidence="12">CGMCC 1.15762</strain>
    </source>
</reference>
<dbReference type="Pfam" id="PF00005">
    <property type="entry name" value="ABC_tran"/>
    <property type="match status" value="1"/>
</dbReference>
<dbReference type="GO" id="GO:0140359">
    <property type="term" value="F:ABC-type transporter activity"/>
    <property type="evidence" value="ECO:0007669"/>
    <property type="project" value="InterPro"/>
</dbReference>
<dbReference type="PROSITE" id="PS50893">
    <property type="entry name" value="ABC_TRANSPORTER_2"/>
    <property type="match status" value="1"/>
</dbReference>
<dbReference type="InterPro" id="IPR011868">
    <property type="entry name" value="ModC_ABC_ATP-bd"/>
</dbReference>
<dbReference type="PANTHER" id="PTHR43514:SF4">
    <property type="entry name" value="ABC TRANSPORTER I FAMILY MEMBER 10"/>
    <property type="match status" value="1"/>
</dbReference>
<evidence type="ECO:0000256" key="9">
    <source>
        <dbReference type="PROSITE-ProRule" id="PRU01213"/>
    </source>
</evidence>
<evidence type="ECO:0000259" key="11">
    <source>
        <dbReference type="PROSITE" id="PS51866"/>
    </source>
</evidence>
<reference evidence="12" key="2">
    <citation type="submission" date="2020-09" db="EMBL/GenBank/DDBJ databases">
        <authorList>
            <person name="Sun Q."/>
            <person name="Zhou Y."/>
        </authorList>
    </citation>
    <scope>NUCLEOTIDE SEQUENCE</scope>
    <source>
        <strain evidence="12">CGMCC 1.15762</strain>
    </source>
</reference>
<keyword evidence="13" id="KW-1185">Reference proteome</keyword>
<keyword evidence="6 12" id="KW-0067">ATP-binding</keyword>
<name>A0A8J3EGJ6_9RHOB</name>
<evidence type="ECO:0000256" key="7">
    <source>
        <dbReference type="ARBA" id="ARBA00022967"/>
    </source>
</evidence>
<keyword evidence="1" id="KW-0813">Transport</keyword>
<dbReference type="InterPro" id="IPR050334">
    <property type="entry name" value="Molybdenum_import_ModC"/>
</dbReference>
<evidence type="ECO:0000256" key="6">
    <source>
        <dbReference type="ARBA" id="ARBA00022840"/>
    </source>
</evidence>
<dbReference type="GO" id="GO:0015098">
    <property type="term" value="F:molybdate ion transmembrane transporter activity"/>
    <property type="evidence" value="ECO:0007669"/>
    <property type="project" value="InterPro"/>
</dbReference>
<dbReference type="Gene3D" id="2.40.50.100">
    <property type="match status" value="1"/>
</dbReference>
<dbReference type="GO" id="GO:0005524">
    <property type="term" value="F:ATP binding"/>
    <property type="evidence" value="ECO:0007669"/>
    <property type="project" value="UniProtKB-KW"/>
</dbReference>
<dbReference type="GO" id="GO:0016887">
    <property type="term" value="F:ATP hydrolysis activity"/>
    <property type="evidence" value="ECO:0007669"/>
    <property type="project" value="InterPro"/>
</dbReference>
<evidence type="ECO:0000256" key="4">
    <source>
        <dbReference type="ARBA" id="ARBA00022519"/>
    </source>
</evidence>
<dbReference type="AlphaFoldDB" id="A0A8J3EGJ6"/>
<feature type="domain" description="Mop" evidence="11">
    <location>
        <begin position="291"/>
        <end position="357"/>
    </location>
</feature>
<dbReference type="SUPFAM" id="SSF52540">
    <property type="entry name" value="P-loop containing nucleoside triphosphate hydrolases"/>
    <property type="match status" value="1"/>
</dbReference>
<dbReference type="Pfam" id="PF03459">
    <property type="entry name" value="TOBE"/>
    <property type="match status" value="1"/>
</dbReference>
<dbReference type="InterPro" id="IPR003439">
    <property type="entry name" value="ABC_transporter-like_ATP-bd"/>
</dbReference>
<evidence type="ECO:0000313" key="12">
    <source>
        <dbReference type="EMBL" id="GGG71285.1"/>
    </source>
</evidence>
<keyword evidence="2" id="KW-1003">Cell membrane</keyword>
<evidence type="ECO:0000256" key="8">
    <source>
        <dbReference type="ARBA" id="ARBA00023136"/>
    </source>
</evidence>
<accession>A0A8J3EGJ6</accession>
<evidence type="ECO:0000259" key="10">
    <source>
        <dbReference type="PROSITE" id="PS50893"/>
    </source>
</evidence>
<feature type="domain" description="ABC transporter" evidence="10">
    <location>
        <begin position="2"/>
        <end position="233"/>
    </location>
</feature>
<dbReference type="Proteomes" id="UP000617145">
    <property type="component" value="Unassembled WGS sequence"/>
</dbReference>
<comment type="caution">
    <text evidence="12">The sequence shown here is derived from an EMBL/GenBank/DDBJ whole genome shotgun (WGS) entry which is preliminary data.</text>
</comment>
<evidence type="ECO:0000313" key="13">
    <source>
        <dbReference type="Proteomes" id="UP000617145"/>
    </source>
</evidence>
<evidence type="ECO:0000256" key="5">
    <source>
        <dbReference type="ARBA" id="ARBA00022741"/>
    </source>
</evidence>
<dbReference type="Gene3D" id="3.40.50.300">
    <property type="entry name" value="P-loop containing nucleotide triphosphate hydrolases"/>
    <property type="match status" value="1"/>
</dbReference>
<dbReference type="PROSITE" id="PS51866">
    <property type="entry name" value="MOP"/>
    <property type="match status" value="1"/>
</dbReference>
<keyword evidence="7" id="KW-1278">Translocase</keyword>
<dbReference type="InterPro" id="IPR027417">
    <property type="entry name" value="P-loop_NTPase"/>
</dbReference>
<keyword evidence="4" id="KW-0997">Cell inner membrane</keyword>
<sequence>MSLSVDIRHRLGDFSLDAQFEAPQGVSVLFGRSGSGKSTIVNAVAGLLRPDAGRIALGDVPLFDADKRLHVPLHRRRLGYIFQDARLFPHLTVRQNLAYGRFFAPKAESGASFDHVTEMLGLGHLLSRRPATLSGGERQRTAIGRALLAKPRLLLADEPLAALDAERKAEILPYFERLRDEADVPILYVSHAPSEVARLATSVIAIRNGRVVRQGPASVILSDPAVTPLGPRAAGAMIETTLLNQHPDGLSELQAGALRLLVPRVDRPAGAPVRVHIEAQDVMIALTRPEGISALNVLPVIVRGIRMGNGPGALVQLDANGALLLARITRRSVGALGLAEGMQVHAVLKAVSVSRQSVEGTA</sequence>
<dbReference type="RefSeq" id="WP_188789971.1">
    <property type="nucleotide sequence ID" value="NZ_BMJV01000003.1"/>
</dbReference>
<gene>
    <name evidence="12" type="primary">modC</name>
    <name evidence="12" type="ORF">GCM10011415_18880</name>
</gene>
<keyword evidence="5" id="KW-0547">Nucleotide-binding</keyword>
<dbReference type="EMBL" id="BMJV01000003">
    <property type="protein sequence ID" value="GGG71285.1"/>
    <property type="molecule type" value="Genomic_DNA"/>
</dbReference>
<dbReference type="InterPro" id="IPR008995">
    <property type="entry name" value="Mo/tungstate-bd_C_term_dom"/>
</dbReference>
<dbReference type="SMART" id="SM00382">
    <property type="entry name" value="AAA"/>
    <property type="match status" value="1"/>
</dbReference>
<evidence type="ECO:0000256" key="2">
    <source>
        <dbReference type="ARBA" id="ARBA00022475"/>
    </source>
</evidence>
<dbReference type="SUPFAM" id="SSF50331">
    <property type="entry name" value="MOP-like"/>
    <property type="match status" value="1"/>
</dbReference>
<evidence type="ECO:0000256" key="1">
    <source>
        <dbReference type="ARBA" id="ARBA00022448"/>
    </source>
</evidence>
<protein>
    <submittedName>
        <fullName evidence="12">Molybdenum import ATP-binding protein ModC</fullName>
    </submittedName>
</protein>
<dbReference type="GO" id="GO:0016020">
    <property type="term" value="C:membrane"/>
    <property type="evidence" value="ECO:0007669"/>
    <property type="project" value="InterPro"/>
</dbReference>
<proteinExistence type="predicted"/>
<organism evidence="12 13">
    <name type="scientific">Salipiger pallidus</name>
    <dbReference type="NCBI Taxonomy" id="1775170"/>
    <lineage>
        <taxon>Bacteria</taxon>
        <taxon>Pseudomonadati</taxon>
        <taxon>Pseudomonadota</taxon>
        <taxon>Alphaproteobacteria</taxon>
        <taxon>Rhodobacterales</taxon>
        <taxon>Roseobacteraceae</taxon>
        <taxon>Salipiger</taxon>
    </lineage>
</organism>
<dbReference type="NCBIfam" id="TIGR02142">
    <property type="entry name" value="modC_ABC"/>
    <property type="match status" value="1"/>
</dbReference>
<dbReference type="PANTHER" id="PTHR43514">
    <property type="entry name" value="ABC TRANSPORTER I FAMILY MEMBER 10"/>
    <property type="match status" value="1"/>
</dbReference>
<dbReference type="InterPro" id="IPR003593">
    <property type="entry name" value="AAA+_ATPase"/>
</dbReference>
<evidence type="ECO:0000256" key="3">
    <source>
        <dbReference type="ARBA" id="ARBA00022505"/>
    </source>
</evidence>
<keyword evidence="8" id="KW-0472">Membrane</keyword>
<dbReference type="InterPro" id="IPR005116">
    <property type="entry name" value="Transp-assoc_OB_typ1"/>
</dbReference>
<keyword evidence="3 9" id="KW-0500">Molybdenum</keyword>